<dbReference type="PANTHER" id="PTHR47994">
    <property type="entry name" value="F14D16.11-RELATED"/>
    <property type="match status" value="1"/>
</dbReference>
<name>A0A8K0MSJ4_9ROSA</name>
<keyword evidence="2" id="KW-1185">Reference proteome</keyword>
<organism evidence="1 2">
    <name type="scientific">Rhamnella rubrinervis</name>
    <dbReference type="NCBI Taxonomy" id="2594499"/>
    <lineage>
        <taxon>Eukaryota</taxon>
        <taxon>Viridiplantae</taxon>
        <taxon>Streptophyta</taxon>
        <taxon>Embryophyta</taxon>
        <taxon>Tracheophyta</taxon>
        <taxon>Spermatophyta</taxon>
        <taxon>Magnoliopsida</taxon>
        <taxon>eudicotyledons</taxon>
        <taxon>Gunneridae</taxon>
        <taxon>Pentapetalae</taxon>
        <taxon>rosids</taxon>
        <taxon>fabids</taxon>
        <taxon>Rosales</taxon>
        <taxon>Rhamnaceae</taxon>
        <taxon>rhamnoid group</taxon>
        <taxon>Rhamneae</taxon>
        <taxon>Rhamnella</taxon>
    </lineage>
</organism>
<dbReference type="Proteomes" id="UP000796880">
    <property type="component" value="Unassembled WGS sequence"/>
</dbReference>
<reference evidence="1" key="1">
    <citation type="submission" date="2020-03" db="EMBL/GenBank/DDBJ databases">
        <title>A high-quality chromosome-level genome assembly of a woody plant with both climbing and erect habits, Rhamnella rubrinervis.</title>
        <authorList>
            <person name="Lu Z."/>
            <person name="Yang Y."/>
            <person name="Zhu X."/>
            <person name="Sun Y."/>
        </authorList>
    </citation>
    <scope>NUCLEOTIDE SEQUENCE</scope>
    <source>
        <strain evidence="1">BYM</strain>
        <tissue evidence="1">Leaf</tissue>
    </source>
</reference>
<dbReference type="InterPro" id="IPR015495">
    <property type="entry name" value="Myb_TF_plants"/>
</dbReference>
<gene>
    <name evidence="1" type="ORF">FNV43_RR01714</name>
</gene>
<proteinExistence type="predicted"/>
<protein>
    <recommendedName>
        <fullName evidence="3">HTH myb-type domain-containing protein</fullName>
    </recommendedName>
</protein>
<dbReference type="EMBL" id="VOIH02000001">
    <property type="protein sequence ID" value="KAF3457057.1"/>
    <property type="molecule type" value="Genomic_DNA"/>
</dbReference>
<dbReference type="AlphaFoldDB" id="A0A8K0MSJ4"/>
<evidence type="ECO:0000313" key="2">
    <source>
        <dbReference type="Proteomes" id="UP000796880"/>
    </source>
</evidence>
<comment type="caution">
    <text evidence="1">The sequence shown here is derived from an EMBL/GenBank/DDBJ whole genome shotgun (WGS) entry which is preliminary data.</text>
</comment>
<evidence type="ECO:0000313" key="1">
    <source>
        <dbReference type="EMBL" id="KAF3457057.1"/>
    </source>
</evidence>
<dbReference type="OrthoDB" id="2143914at2759"/>
<evidence type="ECO:0008006" key="3">
    <source>
        <dbReference type="Google" id="ProtNLM"/>
    </source>
</evidence>
<dbReference type="PANTHER" id="PTHR47994:SF5">
    <property type="entry name" value="F14D16.11-RELATED"/>
    <property type="match status" value="1"/>
</dbReference>
<accession>A0A8K0MSJ4</accession>
<sequence>MDNEIKNYWNTHIKCKLTSRGLDPHSHRPINESTTAVITTAVNASQLDFRNGSPLALPVAQINLMKPKIESIIEDLNWRRDERLGWGGESGSPEGFDPVASWMQNTYELKAITSAKDRHE</sequence>